<dbReference type="PROSITE" id="PS00061">
    <property type="entry name" value="ADH_SHORT"/>
    <property type="match status" value="1"/>
</dbReference>
<keyword evidence="2" id="KW-0560">Oxidoreductase</keyword>
<dbReference type="PRINTS" id="PR00080">
    <property type="entry name" value="SDRFAMILY"/>
</dbReference>
<dbReference type="InterPro" id="IPR020904">
    <property type="entry name" value="Sc_DH/Rdtase_CS"/>
</dbReference>
<evidence type="ECO:0000313" key="4">
    <source>
        <dbReference type="Proteomes" id="UP000322077"/>
    </source>
</evidence>
<dbReference type="InterPro" id="IPR002347">
    <property type="entry name" value="SDR_fam"/>
</dbReference>
<dbReference type="AlphaFoldDB" id="A0A5D9CCZ8"/>
<proteinExistence type="inferred from homology"/>
<protein>
    <submittedName>
        <fullName evidence="3">SDR family oxidoreductase</fullName>
    </submittedName>
</protein>
<organism evidence="3 4">
    <name type="scientific">Sphingomonas montanisoli</name>
    <dbReference type="NCBI Taxonomy" id="2606412"/>
    <lineage>
        <taxon>Bacteria</taxon>
        <taxon>Pseudomonadati</taxon>
        <taxon>Pseudomonadota</taxon>
        <taxon>Alphaproteobacteria</taxon>
        <taxon>Sphingomonadales</taxon>
        <taxon>Sphingomonadaceae</taxon>
        <taxon>Sphingomonas</taxon>
    </lineage>
</organism>
<comment type="similarity">
    <text evidence="1">Belongs to the short-chain dehydrogenases/reductases (SDR) family.</text>
</comment>
<dbReference type="SUPFAM" id="SSF51735">
    <property type="entry name" value="NAD(P)-binding Rossmann-fold domains"/>
    <property type="match status" value="1"/>
</dbReference>
<dbReference type="GO" id="GO:0016616">
    <property type="term" value="F:oxidoreductase activity, acting on the CH-OH group of donors, NAD or NADP as acceptor"/>
    <property type="evidence" value="ECO:0007669"/>
    <property type="project" value="TreeGrafter"/>
</dbReference>
<dbReference type="Proteomes" id="UP000322077">
    <property type="component" value="Unassembled WGS sequence"/>
</dbReference>
<name>A0A5D9CCZ8_9SPHN</name>
<dbReference type="CDD" id="cd05233">
    <property type="entry name" value="SDR_c"/>
    <property type="match status" value="1"/>
</dbReference>
<keyword evidence="4" id="KW-1185">Reference proteome</keyword>
<dbReference type="PRINTS" id="PR00081">
    <property type="entry name" value="GDHRDH"/>
</dbReference>
<dbReference type="PANTHER" id="PTHR42760:SF133">
    <property type="entry name" value="3-OXOACYL-[ACYL-CARRIER-PROTEIN] REDUCTASE"/>
    <property type="match status" value="1"/>
</dbReference>
<dbReference type="RefSeq" id="WP_149520875.1">
    <property type="nucleotide sequence ID" value="NZ_VTOU01000001.1"/>
</dbReference>
<evidence type="ECO:0000313" key="3">
    <source>
        <dbReference type="EMBL" id="TZG29216.1"/>
    </source>
</evidence>
<dbReference type="Gene3D" id="3.40.50.720">
    <property type="entry name" value="NAD(P)-binding Rossmann-like Domain"/>
    <property type="match status" value="1"/>
</dbReference>
<gene>
    <name evidence="3" type="ORF">FYJ91_03520</name>
</gene>
<dbReference type="EMBL" id="VTOU01000001">
    <property type="protein sequence ID" value="TZG29216.1"/>
    <property type="molecule type" value="Genomic_DNA"/>
</dbReference>
<evidence type="ECO:0000256" key="1">
    <source>
        <dbReference type="ARBA" id="ARBA00006484"/>
    </source>
</evidence>
<dbReference type="Pfam" id="PF13561">
    <property type="entry name" value="adh_short_C2"/>
    <property type="match status" value="1"/>
</dbReference>
<reference evidence="3 4" key="1">
    <citation type="submission" date="2019-08" db="EMBL/GenBank/DDBJ databases">
        <authorList>
            <person name="Wang G."/>
            <person name="Xu Z."/>
        </authorList>
    </citation>
    <scope>NUCLEOTIDE SEQUENCE [LARGE SCALE GENOMIC DNA]</scope>
    <source>
        <strain evidence="3 4">ZX</strain>
    </source>
</reference>
<dbReference type="InterPro" id="IPR036291">
    <property type="entry name" value="NAD(P)-bd_dom_sf"/>
</dbReference>
<sequence length="286" mass="29865">MLELAAGLYVVAGAGGGGIGTDTCVRIAEAGGTVLGLDKTALGCETARAVLGDGHRVVQIDLEDEARLEAVLADAQRDLGTIRGLANIVGGIPDRKLVAPLLDLDGQANFERLIRLNLLPGLAASRAVARMMQAHGEGGSIVNTASMVGQVSMAYAAGYGASKAALMNLTRTMAVEWGRIGIRVNAVSPGTIKTAKIGRDSLNTNSAEQADAEKVAERAVIPLGRRGMPDDVSNVILFFLSDLSRYVSGQILGVDGGAMARAPYDDADNISVFITDADTRERLTRY</sequence>
<evidence type="ECO:0000256" key="2">
    <source>
        <dbReference type="ARBA" id="ARBA00023002"/>
    </source>
</evidence>
<dbReference type="PANTHER" id="PTHR42760">
    <property type="entry name" value="SHORT-CHAIN DEHYDROGENASES/REDUCTASES FAMILY MEMBER"/>
    <property type="match status" value="1"/>
</dbReference>
<accession>A0A5D9CCZ8</accession>
<comment type="caution">
    <text evidence="3">The sequence shown here is derived from an EMBL/GenBank/DDBJ whole genome shotgun (WGS) entry which is preliminary data.</text>
</comment>